<sequence>MSTSHNGQLKGTNLQKETSHEMNS</sequence>
<protein>
    <submittedName>
        <fullName evidence="2">Uncharacterized protein MANES_13G042800</fullName>
    </submittedName>
</protein>
<proteinExistence type="predicted"/>
<feature type="compositionally biased region" description="Polar residues" evidence="1">
    <location>
        <begin position="1"/>
        <end position="16"/>
    </location>
</feature>
<evidence type="ECO:0000256" key="1">
    <source>
        <dbReference type="SAM" id="MobiDB-lite"/>
    </source>
</evidence>
<accession>A0A2P2MUI7</accession>
<evidence type="ECO:0000313" key="2">
    <source>
        <dbReference type="EMBL" id="MBX33879.1"/>
    </source>
</evidence>
<dbReference type="EMBL" id="GGEC01053395">
    <property type="protein sequence ID" value="MBX33879.1"/>
    <property type="molecule type" value="Transcribed_RNA"/>
</dbReference>
<reference evidence="2" key="1">
    <citation type="submission" date="2018-02" db="EMBL/GenBank/DDBJ databases">
        <title>Rhizophora mucronata_Transcriptome.</title>
        <authorList>
            <person name="Meera S.P."/>
            <person name="Sreeshan A."/>
            <person name="Augustine A."/>
        </authorList>
    </citation>
    <scope>NUCLEOTIDE SEQUENCE</scope>
    <source>
        <tissue evidence="2">Leaf</tissue>
    </source>
</reference>
<feature type="region of interest" description="Disordered" evidence="1">
    <location>
        <begin position="1"/>
        <end position="24"/>
    </location>
</feature>
<organism evidence="2">
    <name type="scientific">Rhizophora mucronata</name>
    <name type="common">Asiatic mangrove</name>
    <dbReference type="NCBI Taxonomy" id="61149"/>
    <lineage>
        <taxon>Eukaryota</taxon>
        <taxon>Viridiplantae</taxon>
        <taxon>Streptophyta</taxon>
        <taxon>Embryophyta</taxon>
        <taxon>Tracheophyta</taxon>
        <taxon>Spermatophyta</taxon>
        <taxon>Magnoliopsida</taxon>
        <taxon>eudicotyledons</taxon>
        <taxon>Gunneridae</taxon>
        <taxon>Pentapetalae</taxon>
        <taxon>rosids</taxon>
        <taxon>fabids</taxon>
        <taxon>Malpighiales</taxon>
        <taxon>Rhizophoraceae</taxon>
        <taxon>Rhizophora</taxon>
    </lineage>
</organism>
<name>A0A2P2MUI7_RHIMU</name>
<dbReference type="AlphaFoldDB" id="A0A2P2MUI7"/>